<dbReference type="InterPro" id="IPR051694">
    <property type="entry name" value="Immunoregulatory_rcpt-like"/>
</dbReference>
<gene>
    <name evidence="8" type="ORF">BDV29DRAFT_184762</name>
</gene>
<dbReference type="GO" id="GO:0016020">
    <property type="term" value="C:membrane"/>
    <property type="evidence" value="ECO:0007669"/>
    <property type="project" value="UniProtKB-SubCell"/>
</dbReference>
<feature type="compositionally biased region" description="Low complexity" evidence="5">
    <location>
        <begin position="135"/>
        <end position="155"/>
    </location>
</feature>
<proteinExistence type="predicted"/>
<protein>
    <recommendedName>
        <fullName evidence="10">Mid2 domain-containing protein</fullName>
    </recommendedName>
</protein>
<comment type="subcellular location">
    <subcellularLocation>
        <location evidence="1">Membrane</location>
        <topology evidence="1">Single-pass membrane protein</topology>
    </subcellularLocation>
</comment>
<sequence length="293" mass="31701">MLTRVSLGFLNISVFALILCTTRIQAGNFTFPTPSEYRFIVGDEVNVTWDVVTPRISLYEECGTDHWILALNTTNNYSYVWTANRDIYVESGCTFELESLNARGEPDGQDYVLSVTFGVSKRYYDDPSPTSYNFASTTSASSTTTPTAMGTSSTGSADVAAATTSSAAVASASSSSHGLSSAEKIGIGLGVPLGVLLVAAIVWLGLFCRRRRRARKVMPEISASGWQADGITPLPTIVGHKDGKNATKNTRVSQADTLVSELSSENYRMRDEGPINELMGVERSELDSYNVIR</sequence>
<dbReference type="OrthoDB" id="5511210at2759"/>
<reference evidence="8 9" key="1">
    <citation type="submission" date="2019-04" db="EMBL/GenBank/DDBJ databases">
        <title>Friends and foes A comparative genomics study of 23 Aspergillus species from section Flavi.</title>
        <authorList>
            <consortium name="DOE Joint Genome Institute"/>
            <person name="Kjaerbolling I."/>
            <person name="Vesth T."/>
            <person name="Frisvad J.C."/>
            <person name="Nybo J.L."/>
            <person name="Theobald S."/>
            <person name="Kildgaard S."/>
            <person name="Isbrandt T."/>
            <person name="Kuo A."/>
            <person name="Sato A."/>
            <person name="Lyhne E.K."/>
            <person name="Kogle M.E."/>
            <person name="Wiebenga A."/>
            <person name="Kun R.S."/>
            <person name="Lubbers R.J."/>
            <person name="Makela M.R."/>
            <person name="Barry K."/>
            <person name="Chovatia M."/>
            <person name="Clum A."/>
            <person name="Daum C."/>
            <person name="Haridas S."/>
            <person name="He G."/>
            <person name="LaButti K."/>
            <person name="Lipzen A."/>
            <person name="Mondo S."/>
            <person name="Riley R."/>
            <person name="Salamov A."/>
            <person name="Simmons B.A."/>
            <person name="Magnuson J.K."/>
            <person name="Henrissat B."/>
            <person name="Mortensen U.H."/>
            <person name="Larsen T.O."/>
            <person name="Devries R.P."/>
            <person name="Grigoriev I.V."/>
            <person name="Machida M."/>
            <person name="Baker S.E."/>
            <person name="Andersen M.R."/>
        </authorList>
    </citation>
    <scope>NUCLEOTIDE SEQUENCE [LARGE SCALE GENOMIC DNA]</scope>
    <source>
        <strain evidence="8 9">CBS 151.66</strain>
    </source>
</reference>
<feature type="transmembrane region" description="Helical" evidence="6">
    <location>
        <begin position="185"/>
        <end position="208"/>
    </location>
</feature>
<dbReference type="Proteomes" id="UP000326565">
    <property type="component" value="Unassembled WGS sequence"/>
</dbReference>
<keyword evidence="4 6" id="KW-0472">Membrane</keyword>
<evidence type="ECO:0000256" key="6">
    <source>
        <dbReference type="SAM" id="Phobius"/>
    </source>
</evidence>
<dbReference type="PANTHER" id="PTHR15549:SF6">
    <property type="entry name" value="MID2 DOMAIN-CONTAINING PROTEIN"/>
    <property type="match status" value="1"/>
</dbReference>
<feature type="signal peptide" evidence="7">
    <location>
        <begin position="1"/>
        <end position="26"/>
    </location>
</feature>
<evidence type="ECO:0008006" key="10">
    <source>
        <dbReference type="Google" id="ProtNLM"/>
    </source>
</evidence>
<keyword evidence="7" id="KW-0732">Signal</keyword>
<evidence type="ECO:0000256" key="2">
    <source>
        <dbReference type="ARBA" id="ARBA00022692"/>
    </source>
</evidence>
<keyword evidence="9" id="KW-1185">Reference proteome</keyword>
<keyword evidence="3 6" id="KW-1133">Transmembrane helix</keyword>
<name>A0A5N5WLZ5_9EURO</name>
<evidence type="ECO:0000256" key="1">
    <source>
        <dbReference type="ARBA" id="ARBA00004167"/>
    </source>
</evidence>
<dbReference type="PANTHER" id="PTHR15549">
    <property type="entry name" value="PAIRED IMMUNOGLOBULIN-LIKE TYPE 2 RECEPTOR"/>
    <property type="match status" value="1"/>
</dbReference>
<evidence type="ECO:0000313" key="9">
    <source>
        <dbReference type="Proteomes" id="UP000326565"/>
    </source>
</evidence>
<feature type="region of interest" description="Disordered" evidence="5">
    <location>
        <begin position="134"/>
        <end position="155"/>
    </location>
</feature>
<keyword evidence="2 6" id="KW-0812">Transmembrane</keyword>
<evidence type="ECO:0000256" key="4">
    <source>
        <dbReference type="ARBA" id="ARBA00023136"/>
    </source>
</evidence>
<accession>A0A5N5WLZ5</accession>
<feature type="chain" id="PRO_5024848119" description="Mid2 domain-containing protein" evidence="7">
    <location>
        <begin position="27"/>
        <end position="293"/>
    </location>
</feature>
<evidence type="ECO:0000256" key="3">
    <source>
        <dbReference type="ARBA" id="ARBA00022989"/>
    </source>
</evidence>
<evidence type="ECO:0000313" key="8">
    <source>
        <dbReference type="EMBL" id="KAB8068314.1"/>
    </source>
</evidence>
<evidence type="ECO:0000256" key="7">
    <source>
        <dbReference type="SAM" id="SignalP"/>
    </source>
</evidence>
<dbReference type="GO" id="GO:0071944">
    <property type="term" value="C:cell periphery"/>
    <property type="evidence" value="ECO:0007669"/>
    <property type="project" value="UniProtKB-ARBA"/>
</dbReference>
<dbReference type="AlphaFoldDB" id="A0A5N5WLZ5"/>
<dbReference type="EMBL" id="ML732401">
    <property type="protein sequence ID" value="KAB8068314.1"/>
    <property type="molecule type" value="Genomic_DNA"/>
</dbReference>
<organism evidence="8 9">
    <name type="scientific">Aspergillus leporis</name>
    <dbReference type="NCBI Taxonomy" id="41062"/>
    <lineage>
        <taxon>Eukaryota</taxon>
        <taxon>Fungi</taxon>
        <taxon>Dikarya</taxon>
        <taxon>Ascomycota</taxon>
        <taxon>Pezizomycotina</taxon>
        <taxon>Eurotiomycetes</taxon>
        <taxon>Eurotiomycetidae</taxon>
        <taxon>Eurotiales</taxon>
        <taxon>Aspergillaceae</taxon>
        <taxon>Aspergillus</taxon>
        <taxon>Aspergillus subgen. Circumdati</taxon>
    </lineage>
</organism>
<evidence type="ECO:0000256" key="5">
    <source>
        <dbReference type="SAM" id="MobiDB-lite"/>
    </source>
</evidence>